<accession>A0ABV6YLX2</accession>
<sequence>WARAELRDAKFFLDVTVDGKRLDGLFFDTGASAFDITVDFERWRELTGLEGPEDAPTKWVVNSWGNQVTMVGAPALGPLVIGSARIEEPRVYYMQEQPNLFSNWPFPANGLVGNAPFWDRVVILDLGLRPRFGMLR</sequence>
<protein>
    <recommendedName>
        <fullName evidence="3">Peptidase A2 domain-containing protein</fullName>
    </recommendedName>
</protein>
<dbReference type="Proteomes" id="UP001593833">
    <property type="component" value="Unassembled WGS sequence"/>
</dbReference>
<name>A0ABV6YLX2_UNCEI</name>
<comment type="caution">
    <text evidence="1">The sequence shown here is derived from an EMBL/GenBank/DDBJ whole genome shotgun (WGS) entry which is preliminary data.</text>
</comment>
<evidence type="ECO:0000313" key="1">
    <source>
        <dbReference type="EMBL" id="MFC1573332.1"/>
    </source>
</evidence>
<gene>
    <name evidence="1" type="ORF">ACFL6M_07015</name>
</gene>
<evidence type="ECO:0000313" key="2">
    <source>
        <dbReference type="Proteomes" id="UP001593833"/>
    </source>
</evidence>
<proteinExistence type="predicted"/>
<organism evidence="1 2">
    <name type="scientific">Eiseniibacteriota bacterium</name>
    <dbReference type="NCBI Taxonomy" id="2212470"/>
    <lineage>
        <taxon>Bacteria</taxon>
        <taxon>Candidatus Eiseniibacteriota</taxon>
    </lineage>
</organism>
<reference evidence="1 2" key="1">
    <citation type="submission" date="2024-09" db="EMBL/GenBank/DDBJ databases">
        <authorList>
            <person name="D'Angelo T."/>
        </authorList>
    </citation>
    <scope>NUCLEOTIDE SEQUENCE [LARGE SCALE GENOMIC DNA]</scope>
    <source>
        <strain evidence="1">SAG AM-320-E07</strain>
    </source>
</reference>
<keyword evidence="2" id="KW-1185">Reference proteome</keyword>
<feature type="non-terminal residue" evidence="1">
    <location>
        <position position="1"/>
    </location>
</feature>
<evidence type="ECO:0008006" key="3">
    <source>
        <dbReference type="Google" id="ProtNLM"/>
    </source>
</evidence>
<dbReference type="EMBL" id="JBHPKH010000127">
    <property type="protein sequence ID" value="MFC1573332.1"/>
    <property type="molecule type" value="Genomic_DNA"/>
</dbReference>